<accession>A0A158P5G6</accession>
<evidence type="ECO:0000313" key="1">
    <source>
        <dbReference type="EnsemblMetazoa" id="tetur28g02751.1"/>
    </source>
</evidence>
<reference evidence="2" key="1">
    <citation type="submission" date="2011-08" db="EMBL/GenBank/DDBJ databases">
        <authorList>
            <person name="Rombauts S."/>
        </authorList>
    </citation>
    <scope>NUCLEOTIDE SEQUENCE</scope>
    <source>
        <strain evidence="2">London</strain>
    </source>
</reference>
<dbReference type="EMBL" id="CAEY01000737">
    <property type="status" value="NOT_ANNOTATED_CDS"/>
    <property type="molecule type" value="Genomic_DNA"/>
</dbReference>
<keyword evidence="2" id="KW-1185">Reference proteome</keyword>
<protein>
    <submittedName>
        <fullName evidence="1">Uncharacterized protein</fullName>
    </submittedName>
</protein>
<organism evidence="1 2">
    <name type="scientific">Tetranychus urticae</name>
    <name type="common">Two-spotted spider mite</name>
    <dbReference type="NCBI Taxonomy" id="32264"/>
    <lineage>
        <taxon>Eukaryota</taxon>
        <taxon>Metazoa</taxon>
        <taxon>Ecdysozoa</taxon>
        <taxon>Arthropoda</taxon>
        <taxon>Chelicerata</taxon>
        <taxon>Arachnida</taxon>
        <taxon>Acari</taxon>
        <taxon>Acariformes</taxon>
        <taxon>Trombidiformes</taxon>
        <taxon>Prostigmata</taxon>
        <taxon>Eleutherengona</taxon>
        <taxon>Raphignathae</taxon>
        <taxon>Tetranychoidea</taxon>
        <taxon>Tetranychidae</taxon>
        <taxon>Tetranychus</taxon>
    </lineage>
</organism>
<evidence type="ECO:0000313" key="2">
    <source>
        <dbReference type="Proteomes" id="UP000015104"/>
    </source>
</evidence>
<dbReference type="AlphaFoldDB" id="A0A158P5G6"/>
<proteinExistence type="predicted"/>
<reference evidence="1" key="2">
    <citation type="submission" date="2016-04" db="UniProtKB">
        <authorList>
            <consortium name="EnsemblMetazoa"/>
        </authorList>
    </citation>
    <scope>IDENTIFICATION</scope>
</reference>
<dbReference type="Proteomes" id="UP000015104">
    <property type="component" value="Unassembled WGS sequence"/>
</dbReference>
<sequence length="170" mass="19564">MSSNDESSNASQQVANSLKKPVHRKKFTEEFEQLLNVEISQTLWVTVHKSRSAQGTTFVDIRRKKEGQWQGKKIYIPTRYGLFLKYKEYEKLKERFYHYLKQTDNGFQFSIFPGRTLLGEVAADGKSFALELKTESKESKLVLTDEEIIKLNSHSVVDGIAAAMCQSIYD</sequence>
<dbReference type="EnsemblMetazoa" id="tetur28g02751.1">
    <property type="protein sequence ID" value="tetur28g02751.1"/>
    <property type="gene ID" value="tetur28g02751"/>
</dbReference>
<name>A0A158P5G6_TETUR</name>